<dbReference type="InterPro" id="IPR058353">
    <property type="entry name" value="DUF8040"/>
</dbReference>
<evidence type="ECO:0000313" key="10">
    <source>
        <dbReference type="EMBL" id="DAD18198.1"/>
    </source>
</evidence>
<evidence type="ECO:0000256" key="2">
    <source>
        <dbReference type="ARBA" id="ARBA00004123"/>
    </source>
</evidence>
<keyword evidence="6" id="KW-0378">Hydrolase</keyword>
<dbReference type="PANTHER" id="PTHR22930:SF281">
    <property type="entry name" value="NUCLEASE"/>
    <property type="match status" value="1"/>
</dbReference>
<evidence type="ECO:0000256" key="7">
    <source>
        <dbReference type="ARBA" id="ARBA00023242"/>
    </source>
</evidence>
<keyword evidence="11" id="KW-1185">Reference proteome</keyword>
<dbReference type="EMBL" id="DUZY01000001">
    <property type="protein sequence ID" value="DAD18198.1"/>
    <property type="molecule type" value="Genomic_DNA"/>
</dbReference>
<keyword evidence="5" id="KW-0479">Metal-binding</keyword>
<dbReference type="Pfam" id="PF13359">
    <property type="entry name" value="DDE_Tnp_4"/>
    <property type="match status" value="1"/>
</dbReference>
<evidence type="ECO:0000256" key="5">
    <source>
        <dbReference type="ARBA" id="ARBA00022723"/>
    </source>
</evidence>
<comment type="cofactor">
    <cofactor evidence="1">
        <name>a divalent metal cation</name>
        <dbReference type="ChEBI" id="CHEBI:60240"/>
    </cofactor>
</comment>
<proteinExistence type="inferred from homology"/>
<accession>A0A822XKX7</accession>
<evidence type="ECO:0000313" key="11">
    <source>
        <dbReference type="Proteomes" id="UP000607653"/>
    </source>
</evidence>
<dbReference type="GO" id="GO:0046872">
    <property type="term" value="F:metal ion binding"/>
    <property type="evidence" value="ECO:0007669"/>
    <property type="project" value="UniProtKB-KW"/>
</dbReference>
<dbReference type="Pfam" id="PF26138">
    <property type="entry name" value="DUF8040"/>
    <property type="match status" value="1"/>
</dbReference>
<comment type="caution">
    <text evidence="10">The sequence shown here is derived from an EMBL/GenBank/DDBJ whole genome shotgun (WGS) entry which is preliminary data.</text>
</comment>
<comment type="subcellular location">
    <subcellularLocation>
        <location evidence="2">Nucleus</location>
    </subcellularLocation>
</comment>
<evidence type="ECO:0000256" key="1">
    <source>
        <dbReference type="ARBA" id="ARBA00001968"/>
    </source>
</evidence>
<dbReference type="GO" id="GO:0005634">
    <property type="term" value="C:nucleus"/>
    <property type="evidence" value="ECO:0007669"/>
    <property type="project" value="UniProtKB-SubCell"/>
</dbReference>
<comment type="similarity">
    <text evidence="3">Belongs to the HARBI1 family.</text>
</comment>
<dbReference type="GO" id="GO:0004518">
    <property type="term" value="F:nuclease activity"/>
    <property type="evidence" value="ECO:0007669"/>
    <property type="project" value="UniProtKB-KW"/>
</dbReference>
<evidence type="ECO:0000256" key="3">
    <source>
        <dbReference type="ARBA" id="ARBA00006958"/>
    </source>
</evidence>
<reference evidence="10 11" key="1">
    <citation type="journal article" date="2020" name="Mol. Biol. Evol.">
        <title>Distinct Expression and Methylation Patterns for Genes with Different Fates following a Single Whole-Genome Duplication in Flowering Plants.</title>
        <authorList>
            <person name="Shi T."/>
            <person name="Rahmani R.S."/>
            <person name="Gugger P.F."/>
            <person name="Wang M."/>
            <person name="Li H."/>
            <person name="Zhang Y."/>
            <person name="Li Z."/>
            <person name="Wang Q."/>
            <person name="Van de Peer Y."/>
            <person name="Marchal K."/>
            <person name="Chen J."/>
        </authorList>
    </citation>
    <scope>NUCLEOTIDE SEQUENCE [LARGE SCALE GENOMIC DNA]</scope>
    <source>
        <tissue evidence="10">Leaf</tissue>
    </source>
</reference>
<evidence type="ECO:0000259" key="8">
    <source>
        <dbReference type="Pfam" id="PF13359"/>
    </source>
</evidence>
<name>A0A822XKX7_NELNU</name>
<organism evidence="10 11">
    <name type="scientific">Nelumbo nucifera</name>
    <name type="common">Sacred lotus</name>
    <dbReference type="NCBI Taxonomy" id="4432"/>
    <lineage>
        <taxon>Eukaryota</taxon>
        <taxon>Viridiplantae</taxon>
        <taxon>Streptophyta</taxon>
        <taxon>Embryophyta</taxon>
        <taxon>Tracheophyta</taxon>
        <taxon>Spermatophyta</taxon>
        <taxon>Magnoliopsida</taxon>
        <taxon>Proteales</taxon>
        <taxon>Nelumbonaceae</taxon>
        <taxon>Nelumbo</taxon>
    </lineage>
</organism>
<dbReference type="InterPro" id="IPR027806">
    <property type="entry name" value="HARBI1_dom"/>
</dbReference>
<dbReference type="Proteomes" id="UP000607653">
    <property type="component" value="Unassembled WGS sequence"/>
</dbReference>
<evidence type="ECO:0000256" key="4">
    <source>
        <dbReference type="ARBA" id="ARBA00022722"/>
    </source>
</evidence>
<sequence>MPSLVEVNLTMNRLGGNVGLRPTLKTSLVSSLSSIQKLNLSHNRFTNLVHLFRILEPPSIPSPSGFIVQMDSSVSPLCQKRAMVEDCEEEERHEKIFVSSIMLLTTMAAWYHRKSIVKEMPADKAEKNVERQSVFETLFSETYCMEQLHISKQSFLKLCTILCEKGGLVETKNVPVKEAVAMFLHILAQNLKYRLIKVTYCRSVETISRQFNRVLRAVMKLSKDFLRSYEPKLQGQEAEKWKWFEGCLGALGRTFIPLNVPLEDRSRYRNKKGEISTNVLVVCSPEMKIMYVLPGWEGSASDSQVLQDALTRRDHLHVPSDKYFLADVIYANGPGFLAPYQGTRYDLKEWAGNVPTNYKELFNLRHSTAMNVIERTFKLLKRRWGILQTTSFFDLKTQIRIISACCILHNFILDEQPDDLLLQDIDHELEAELVPKNADEPGDEIACVQATSQWAEFRDKLAMEMFETFQGQQGYENEF</sequence>
<keyword evidence="4" id="KW-0540">Nuclease</keyword>
<dbReference type="InterPro" id="IPR045249">
    <property type="entry name" value="HARBI1-like"/>
</dbReference>
<dbReference type="GO" id="GO:0016787">
    <property type="term" value="F:hydrolase activity"/>
    <property type="evidence" value="ECO:0007669"/>
    <property type="project" value="UniProtKB-KW"/>
</dbReference>
<evidence type="ECO:0000259" key="9">
    <source>
        <dbReference type="Pfam" id="PF26138"/>
    </source>
</evidence>
<keyword evidence="7" id="KW-0539">Nucleus</keyword>
<feature type="domain" description="DDE Tnp4" evidence="8">
    <location>
        <begin position="256"/>
        <end position="410"/>
    </location>
</feature>
<gene>
    <name evidence="10" type="ORF">HUJ06_019661</name>
</gene>
<evidence type="ECO:0000256" key="6">
    <source>
        <dbReference type="ARBA" id="ARBA00022801"/>
    </source>
</evidence>
<dbReference type="PANTHER" id="PTHR22930">
    <property type="match status" value="1"/>
</dbReference>
<dbReference type="AlphaFoldDB" id="A0A822XKX7"/>
<feature type="domain" description="DUF8040" evidence="9">
    <location>
        <begin position="141"/>
        <end position="220"/>
    </location>
</feature>
<protein>
    <recommendedName>
        <fullName evidence="12">Protein ALP1-like</fullName>
    </recommendedName>
</protein>
<evidence type="ECO:0008006" key="12">
    <source>
        <dbReference type="Google" id="ProtNLM"/>
    </source>
</evidence>